<dbReference type="Pfam" id="PF00350">
    <property type="entry name" value="Dynamin_N"/>
    <property type="match status" value="1"/>
</dbReference>
<feature type="coiled-coil region" evidence="6">
    <location>
        <begin position="555"/>
        <end position="614"/>
    </location>
</feature>
<evidence type="ECO:0000259" key="9">
    <source>
        <dbReference type="Pfam" id="PF00350"/>
    </source>
</evidence>
<dbReference type="PANTHER" id="PTHR10465:SF0">
    <property type="entry name" value="SARCALUMENIN"/>
    <property type="match status" value="1"/>
</dbReference>
<reference evidence="11" key="1">
    <citation type="journal article" date="2019" name="Int. J. Syst. Evol. Microbiol.">
        <title>The Global Catalogue of Microorganisms (GCM) 10K type strain sequencing project: providing services to taxonomists for standard genome sequencing and annotation.</title>
        <authorList>
            <consortium name="The Broad Institute Genomics Platform"/>
            <consortium name="The Broad Institute Genome Sequencing Center for Infectious Disease"/>
            <person name="Wu L."/>
            <person name="Ma J."/>
        </authorList>
    </citation>
    <scope>NUCLEOTIDE SEQUENCE [LARGE SCALE GENOMIC DNA]</scope>
    <source>
        <strain evidence="11">CCM 7855</strain>
    </source>
</reference>
<keyword evidence="11" id="KW-1185">Reference proteome</keyword>
<keyword evidence="6" id="KW-0175">Coiled coil</keyword>
<evidence type="ECO:0000313" key="10">
    <source>
        <dbReference type="EMBL" id="GGF08240.1"/>
    </source>
</evidence>
<sequence>MVSMSDESASRDVSHGEDPAGEASKVLGAAASVLRAYKLDDVADLAARKAARDGQVRSVVVVGEVKRGKSFLVNALVGRRDLSPVGVNVATTVAISVCPTDDPPLDGTVDLLFPDRTEQVPLRTLPDWVTVDGRYVRDPNVASLPTRASIPVTDTALPGVTIVDTPGVGGLDPAMATLATQTAQQACVVVIACDASSPLTAPEMDFIRDAGASVDALIVAVTKTDKNIRRWKAIVEDNRRLLAAHLDREVTVVGVSSLRAVMASEMSPGPERDHAEHASGITALRAEIVQRLDSAAQLPAIDALRTTREGLVAVARRVDAEYQAIEGRGDTLPDLTSQLEELQSLKEQSREWEQYLARDLIELRQRAIDDSDRRLEEIRDRWTTRINKNGMEVLRNSPQKFTADMQSELQQALATTMSGFLGELYTTIVAPRFHSNVVWEQICGRIVGSLQGQSIDGPQVGSKRHGLFDPTLLTMGVMGSSTIGGLIGLSAALGVGAVVGTLWVGVNLGFRAMRTGKTNLLNWLRETMTLTRTVTARLLEMAIAQARPEIIVRYRDHLRTSMDELQRQITVAKEAAGADAARREKDLKRLGNNRDVIRKRLDETERMLVRLQQMAENR</sequence>
<evidence type="ECO:0000256" key="1">
    <source>
        <dbReference type="ARBA" id="ARBA00004370"/>
    </source>
</evidence>
<evidence type="ECO:0000313" key="11">
    <source>
        <dbReference type="Proteomes" id="UP000632454"/>
    </source>
</evidence>
<dbReference type="Proteomes" id="UP000632454">
    <property type="component" value="Unassembled WGS sequence"/>
</dbReference>
<dbReference type="InterPro" id="IPR027417">
    <property type="entry name" value="P-loop_NTPase"/>
</dbReference>
<dbReference type="Gene3D" id="3.40.50.300">
    <property type="entry name" value="P-loop containing nucleotide triphosphate hydrolases"/>
    <property type="match status" value="1"/>
</dbReference>
<keyword evidence="3" id="KW-0378">Hydrolase</keyword>
<dbReference type="EMBL" id="BMCS01000001">
    <property type="protein sequence ID" value="GGF08240.1"/>
    <property type="molecule type" value="Genomic_DNA"/>
</dbReference>
<keyword evidence="4" id="KW-0342">GTP-binding</keyword>
<comment type="subcellular location">
    <subcellularLocation>
        <location evidence="1">Membrane</location>
    </subcellularLocation>
</comment>
<feature type="compositionally biased region" description="Basic and acidic residues" evidence="7">
    <location>
        <begin position="8"/>
        <end position="18"/>
    </location>
</feature>
<feature type="transmembrane region" description="Helical" evidence="8">
    <location>
        <begin position="483"/>
        <end position="510"/>
    </location>
</feature>
<keyword evidence="8" id="KW-1133">Transmembrane helix</keyword>
<feature type="domain" description="Dynamin N-terminal" evidence="9">
    <location>
        <begin position="59"/>
        <end position="211"/>
    </location>
</feature>
<dbReference type="PANTHER" id="PTHR10465">
    <property type="entry name" value="TRANSMEMBRANE GTPASE FZO1"/>
    <property type="match status" value="1"/>
</dbReference>
<proteinExistence type="predicted"/>
<dbReference type="SUPFAM" id="SSF52540">
    <property type="entry name" value="P-loop containing nucleoside triphosphate hydrolases"/>
    <property type="match status" value="1"/>
</dbReference>
<evidence type="ECO:0000256" key="6">
    <source>
        <dbReference type="SAM" id="Coils"/>
    </source>
</evidence>
<evidence type="ECO:0000256" key="3">
    <source>
        <dbReference type="ARBA" id="ARBA00022801"/>
    </source>
</evidence>
<keyword evidence="8" id="KW-0812">Transmembrane</keyword>
<dbReference type="InterPro" id="IPR027094">
    <property type="entry name" value="Mitofusin_fam"/>
</dbReference>
<keyword evidence="2" id="KW-0547">Nucleotide-binding</keyword>
<evidence type="ECO:0000256" key="8">
    <source>
        <dbReference type="SAM" id="Phobius"/>
    </source>
</evidence>
<comment type="caution">
    <text evidence="10">The sequence shown here is derived from an EMBL/GenBank/DDBJ whole genome shotgun (WGS) entry which is preliminary data.</text>
</comment>
<evidence type="ECO:0000256" key="7">
    <source>
        <dbReference type="SAM" id="MobiDB-lite"/>
    </source>
</evidence>
<evidence type="ECO:0000256" key="2">
    <source>
        <dbReference type="ARBA" id="ARBA00022741"/>
    </source>
</evidence>
<name>A0ABQ1U086_9NOCA</name>
<feature type="region of interest" description="Disordered" evidence="7">
    <location>
        <begin position="1"/>
        <end position="21"/>
    </location>
</feature>
<protein>
    <submittedName>
        <fullName evidence="10">Dynamin</fullName>
    </submittedName>
</protein>
<evidence type="ECO:0000256" key="4">
    <source>
        <dbReference type="ARBA" id="ARBA00023134"/>
    </source>
</evidence>
<organism evidence="10 11">
    <name type="scientific">Williamsia phyllosphaerae</name>
    <dbReference type="NCBI Taxonomy" id="885042"/>
    <lineage>
        <taxon>Bacteria</taxon>
        <taxon>Bacillati</taxon>
        <taxon>Actinomycetota</taxon>
        <taxon>Actinomycetes</taxon>
        <taxon>Mycobacteriales</taxon>
        <taxon>Nocardiaceae</taxon>
        <taxon>Williamsia</taxon>
    </lineage>
</organism>
<dbReference type="InterPro" id="IPR045063">
    <property type="entry name" value="Dynamin_N"/>
</dbReference>
<gene>
    <name evidence="10" type="ORF">GCM10007298_00180</name>
</gene>
<keyword evidence="5 8" id="KW-0472">Membrane</keyword>
<evidence type="ECO:0000256" key="5">
    <source>
        <dbReference type="ARBA" id="ARBA00023136"/>
    </source>
</evidence>
<accession>A0ABQ1U086</accession>